<evidence type="ECO:0000313" key="1">
    <source>
        <dbReference type="EMBL" id="GMF29468.1"/>
    </source>
</evidence>
<dbReference type="OrthoDB" id="91590at2759"/>
<sequence>MAAVLAAGCFAWLPWRRVWYLARIEEIRDKGLEVEVLVHVHGEPLTKDKWLPMRHDGTPAVGTPSLRLLQVLPTALTAVGSLPAVGDRVQLLVIDQELVQLIASQQTDEDPSTVEVPTLVGTVAKVLPARDASLVDVVYPAEFSTEPNIGEAQLRQVQIGNGYVGQLPSDDIYSQLAHLRIAVSQITVISESRFIFLQQQLVHAVRATAPDAH</sequence>
<proteinExistence type="predicted"/>
<organism evidence="1 2">
    <name type="scientific">Phytophthora lilii</name>
    <dbReference type="NCBI Taxonomy" id="2077276"/>
    <lineage>
        <taxon>Eukaryota</taxon>
        <taxon>Sar</taxon>
        <taxon>Stramenopiles</taxon>
        <taxon>Oomycota</taxon>
        <taxon>Peronosporomycetes</taxon>
        <taxon>Peronosporales</taxon>
        <taxon>Peronosporaceae</taxon>
        <taxon>Phytophthora</taxon>
    </lineage>
</organism>
<dbReference type="AlphaFoldDB" id="A0A9W6UCE2"/>
<name>A0A9W6UCE2_9STRA</name>
<reference evidence="1" key="1">
    <citation type="submission" date="2023-04" db="EMBL/GenBank/DDBJ databases">
        <title>Phytophthora lilii NBRC 32176.</title>
        <authorList>
            <person name="Ichikawa N."/>
            <person name="Sato H."/>
            <person name="Tonouchi N."/>
        </authorList>
    </citation>
    <scope>NUCLEOTIDE SEQUENCE</scope>
    <source>
        <strain evidence="1">NBRC 32176</strain>
    </source>
</reference>
<evidence type="ECO:0000313" key="2">
    <source>
        <dbReference type="Proteomes" id="UP001165083"/>
    </source>
</evidence>
<gene>
    <name evidence="1" type="ORF">Plil01_001251500</name>
</gene>
<comment type="caution">
    <text evidence="1">The sequence shown here is derived from an EMBL/GenBank/DDBJ whole genome shotgun (WGS) entry which is preliminary data.</text>
</comment>
<protein>
    <submittedName>
        <fullName evidence="1">Unnamed protein product</fullName>
    </submittedName>
</protein>
<accession>A0A9W6UCE2</accession>
<dbReference type="Proteomes" id="UP001165083">
    <property type="component" value="Unassembled WGS sequence"/>
</dbReference>
<dbReference type="EMBL" id="BSXW01000779">
    <property type="protein sequence ID" value="GMF29468.1"/>
    <property type="molecule type" value="Genomic_DNA"/>
</dbReference>
<keyword evidence="2" id="KW-1185">Reference proteome</keyword>